<gene>
    <name evidence="1" type="ORF">DCW74_05740</name>
</gene>
<comment type="caution">
    <text evidence="1">The sequence shown here is derived from an EMBL/GenBank/DDBJ whole genome shotgun (WGS) entry which is preliminary data.</text>
</comment>
<accession>A0A350P1Q7</accession>
<name>A0A350P1Q7_9ALTE</name>
<organism evidence="1 2">
    <name type="scientific">Alteromonas australica</name>
    <dbReference type="NCBI Taxonomy" id="589873"/>
    <lineage>
        <taxon>Bacteria</taxon>
        <taxon>Pseudomonadati</taxon>
        <taxon>Pseudomonadota</taxon>
        <taxon>Gammaproteobacteria</taxon>
        <taxon>Alteromonadales</taxon>
        <taxon>Alteromonadaceae</taxon>
        <taxon>Alteromonas/Salinimonas group</taxon>
        <taxon>Alteromonas</taxon>
    </lineage>
</organism>
<dbReference type="Proteomes" id="UP000263517">
    <property type="component" value="Unassembled WGS sequence"/>
</dbReference>
<protein>
    <submittedName>
        <fullName evidence="1">Uncharacterized protein</fullName>
    </submittedName>
</protein>
<reference evidence="1 2" key="1">
    <citation type="journal article" date="2018" name="Nat. Biotechnol.">
        <title>A standardized bacterial taxonomy based on genome phylogeny substantially revises the tree of life.</title>
        <authorList>
            <person name="Parks D.H."/>
            <person name="Chuvochina M."/>
            <person name="Waite D.W."/>
            <person name="Rinke C."/>
            <person name="Skarshewski A."/>
            <person name="Chaumeil P.A."/>
            <person name="Hugenholtz P."/>
        </authorList>
    </citation>
    <scope>NUCLEOTIDE SEQUENCE [LARGE SCALE GENOMIC DNA]</scope>
    <source>
        <strain evidence="1">UBA11978</strain>
    </source>
</reference>
<proteinExistence type="predicted"/>
<evidence type="ECO:0000313" key="2">
    <source>
        <dbReference type="Proteomes" id="UP000263517"/>
    </source>
</evidence>
<dbReference type="AlphaFoldDB" id="A0A350P1Q7"/>
<evidence type="ECO:0000313" key="1">
    <source>
        <dbReference type="EMBL" id="HAW75224.1"/>
    </source>
</evidence>
<sequence length="62" mass="7098">MNRIIISRARPDADYQAHFHYAPLSGWAVHINGQFKRIFATDSEAIAWAENHSEQITIDCRG</sequence>
<dbReference type="EMBL" id="DNAN01000196">
    <property type="protein sequence ID" value="HAW75224.1"/>
    <property type="molecule type" value="Genomic_DNA"/>
</dbReference>